<dbReference type="PANTHER" id="PTHR24078">
    <property type="entry name" value="DNAJ HOMOLOG SUBFAMILY C MEMBER"/>
    <property type="match status" value="1"/>
</dbReference>
<comment type="caution">
    <text evidence="6">The sequence shown here is derived from an EMBL/GenBank/DDBJ whole genome shotgun (WGS) entry which is preliminary data.</text>
</comment>
<keyword evidence="7" id="KW-1185">Reference proteome</keyword>
<evidence type="ECO:0000256" key="2">
    <source>
        <dbReference type="ARBA" id="ARBA00069674"/>
    </source>
</evidence>
<dbReference type="InterPro" id="IPR002939">
    <property type="entry name" value="DnaJ_C"/>
</dbReference>
<protein>
    <recommendedName>
        <fullName evidence="2">DnaJ homolog dnj-20</fullName>
    </recommendedName>
    <alternativeName>
        <fullName evidence="3">DnaJ domain protein 20</fullName>
    </alternativeName>
</protein>
<dbReference type="STRING" id="6265.A0A0B2VKB8"/>
<dbReference type="PANTHER" id="PTHR24078:SF553">
    <property type="entry name" value="DNAJ HOMOLOG SUBFAMILY B MEMBER 5"/>
    <property type="match status" value="1"/>
</dbReference>
<dbReference type="FunFam" id="2.60.260.20:FF:000013">
    <property type="entry name" value="DnaJ subfamily B member 11"/>
    <property type="match status" value="1"/>
</dbReference>
<dbReference type="Proteomes" id="UP000031036">
    <property type="component" value="Unassembled WGS sequence"/>
</dbReference>
<dbReference type="OMA" id="MSSHAVR"/>
<accession>A0A0B2VKB8</accession>
<dbReference type="GO" id="GO:0005829">
    <property type="term" value="C:cytosol"/>
    <property type="evidence" value="ECO:0007669"/>
    <property type="project" value="TreeGrafter"/>
</dbReference>
<dbReference type="InterPro" id="IPR051339">
    <property type="entry name" value="DnaJ_subfamily_B"/>
</dbReference>
<dbReference type="AlphaFoldDB" id="A0A0B2VKB8"/>
<dbReference type="Pfam" id="PF01556">
    <property type="entry name" value="DnaJ_C"/>
    <property type="match status" value="1"/>
</dbReference>
<keyword evidence="1" id="KW-0143">Chaperone</keyword>
<dbReference type="CDD" id="cd10747">
    <property type="entry name" value="DnaJ_C"/>
    <property type="match status" value="1"/>
</dbReference>
<evidence type="ECO:0000313" key="6">
    <source>
        <dbReference type="EMBL" id="KHN83946.1"/>
    </source>
</evidence>
<evidence type="ECO:0000256" key="3">
    <source>
        <dbReference type="ARBA" id="ARBA00077014"/>
    </source>
</evidence>
<evidence type="ECO:0000256" key="4">
    <source>
        <dbReference type="SAM" id="MobiDB-lite"/>
    </source>
</evidence>
<organism evidence="6 7">
    <name type="scientific">Toxocara canis</name>
    <name type="common">Canine roundworm</name>
    <dbReference type="NCBI Taxonomy" id="6265"/>
    <lineage>
        <taxon>Eukaryota</taxon>
        <taxon>Metazoa</taxon>
        <taxon>Ecdysozoa</taxon>
        <taxon>Nematoda</taxon>
        <taxon>Chromadorea</taxon>
        <taxon>Rhabditida</taxon>
        <taxon>Spirurina</taxon>
        <taxon>Ascaridomorpha</taxon>
        <taxon>Ascaridoidea</taxon>
        <taxon>Toxocaridae</taxon>
        <taxon>Toxocara</taxon>
    </lineage>
</organism>
<evidence type="ECO:0000313" key="7">
    <source>
        <dbReference type="Proteomes" id="UP000031036"/>
    </source>
</evidence>
<reference evidence="6 7" key="1">
    <citation type="submission" date="2014-11" db="EMBL/GenBank/DDBJ databases">
        <title>Genetic blueprint of the zoonotic pathogen Toxocara canis.</title>
        <authorList>
            <person name="Zhu X.-Q."/>
            <person name="Korhonen P.K."/>
            <person name="Cai H."/>
            <person name="Young N.D."/>
            <person name="Nejsum P."/>
            <person name="von Samson-Himmelstjerna G."/>
            <person name="Boag P.R."/>
            <person name="Tan P."/>
            <person name="Li Q."/>
            <person name="Min J."/>
            <person name="Yang Y."/>
            <person name="Wang X."/>
            <person name="Fang X."/>
            <person name="Hall R.S."/>
            <person name="Hofmann A."/>
            <person name="Sternberg P.W."/>
            <person name="Jex A.R."/>
            <person name="Gasser R.B."/>
        </authorList>
    </citation>
    <scope>NUCLEOTIDE SEQUENCE [LARGE SCALE GENOMIC DNA]</scope>
    <source>
        <strain evidence="6">PN_DK_2014</strain>
    </source>
</reference>
<evidence type="ECO:0000259" key="5">
    <source>
        <dbReference type="Pfam" id="PF01556"/>
    </source>
</evidence>
<name>A0A0B2VKB8_TOXCA</name>
<proteinExistence type="predicted"/>
<dbReference type="OrthoDB" id="550424at2759"/>
<feature type="region of interest" description="Disordered" evidence="4">
    <location>
        <begin position="1"/>
        <end position="31"/>
    </location>
</feature>
<dbReference type="InterPro" id="IPR008971">
    <property type="entry name" value="HSP40/DnaJ_pept-bd"/>
</dbReference>
<dbReference type="SUPFAM" id="SSF49493">
    <property type="entry name" value="HSP40/DnaJ peptide-binding domain"/>
    <property type="match status" value="2"/>
</dbReference>
<dbReference type="FunFam" id="2.60.260.20:FF:000002">
    <property type="entry name" value="Dnaj homolog subfamily b member"/>
    <property type="match status" value="1"/>
</dbReference>
<feature type="domain" description="Chaperone DnaJ C-terminal" evidence="5">
    <location>
        <begin position="82"/>
        <end position="233"/>
    </location>
</feature>
<dbReference type="GO" id="GO:0051082">
    <property type="term" value="F:unfolded protein binding"/>
    <property type="evidence" value="ECO:0007669"/>
    <property type="project" value="InterPro"/>
</dbReference>
<dbReference type="GO" id="GO:0051087">
    <property type="term" value="F:protein-folding chaperone binding"/>
    <property type="evidence" value="ECO:0007669"/>
    <property type="project" value="TreeGrafter"/>
</dbReference>
<dbReference type="EMBL" id="JPKZ01001120">
    <property type="protein sequence ID" value="KHN83946.1"/>
    <property type="molecule type" value="Genomic_DNA"/>
</dbReference>
<dbReference type="Gene3D" id="2.60.260.20">
    <property type="entry name" value="Urease metallochaperone UreE, N-terminal domain"/>
    <property type="match status" value="2"/>
</dbReference>
<gene>
    <name evidence="6" type="primary">DNAJB4</name>
    <name evidence="6" type="ORF">Tcan_15560</name>
</gene>
<sequence length="249" mass="27744">MVQMNECTSRVHPLIGRATMPEDRNTNRTSSKLNSFFRDGAKKMSNGFQNFVNDMGHAFADDPLDVPSSSDTIGANSPGVLTFNLGVSIEEVTTGCTKKLKISRKIFTSNGSFYVEDAILEVPIKKGLRAGTRITFPNAGDRYPGQEPASLLVTIFDKRHQLYTRDKDDVIYKCIVPLYDAVCGCTIDVPLILGGTRQVIKPGKVYRIRGEGIPNNRSGVRGDIIVTFEIDFPKQTRPDLKEFIRQMYN</sequence>
<dbReference type="GO" id="GO:0006457">
    <property type="term" value="P:protein folding"/>
    <property type="evidence" value="ECO:0007669"/>
    <property type="project" value="InterPro"/>
</dbReference>
<evidence type="ECO:0000256" key="1">
    <source>
        <dbReference type="ARBA" id="ARBA00023186"/>
    </source>
</evidence>